<keyword evidence="1" id="KW-1133">Transmembrane helix</keyword>
<reference evidence="3" key="2">
    <citation type="submission" date="2020-09" db="EMBL/GenBank/DDBJ databases">
        <authorList>
            <person name="Sun Q."/>
            <person name="Zhou Y."/>
        </authorList>
    </citation>
    <scope>NUCLEOTIDE SEQUENCE</scope>
    <source>
        <strain evidence="3">CGMCC 1.12698</strain>
    </source>
</reference>
<dbReference type="RefSeq" id="WP_188389416.1">
    <property type="nucleotide sequence ID" value="NZ_BMFK01000003.1"/>
</dbReference>
<dbReference type="PROSITE" id="PS51549">
    <property type="entry name" value="DM13"/>
    <property type="match status" value="1"/>
</dbReference>
<feature type="domain" description="DM13" evidence="2">
    <location>
        <begin position="53"/>
        <end position="152"/>
    </location>
</feature>
<dbReference type="EMBL" id="BMFK01000003">
    <property type="protein sequence ID" value="GGE79314.1"/>
    <property type="molecule type" value="Genomic_DNA"/>
</dbReference>
<dbReference type="AlphaFoldDB" id="A0A917AW39"/>
<accession>A0A917AW39</accession>
<evidence type="ECO:0000259" key="2">
    <source>
        <dbReference type="PROSITE" id="PS51549"/>
    </source>
</evidence>
<name>A0A917AW39_9BACI</name>
<comment type="caution">
    <text evidence="3">The sequence shown here is derived from an EMBL/GenBank/DDBJ whole genome shotgun (WGS) entry which is preliminary data.</text>
</comment>
<dbReference type="Pfam" id="PF10517">
    <property type="entry name" value="DM13"/>
    <property type="match status" value="1"/>
</dbReference>
<dbReference type="Proteomes" id="UP000605259">
    <property type="component" value="Unassembled WGS sequence"/>
</dbReference>
<feature type="transmembrane region" description="Helical" evidence="1">
    <location>
        <begin position="5"/>
        <end position="23"/>
    </location>
</feature>
<gene>
    <name evidence="3" type="ORF">GCM10007140_31130</name>
</gene>
<keyword evidence="1" id="KW-0812">Transmembrane</keyword>
<dbReference type="InterPro" id="IPR019545">
    <property type="entry name" value="DM13_domain"/>
</dbReference>
<keyword evidence="1" id="KW-0472">Membrane</keyword>
<evidence type="ECO:0000313" key="3">
    <source>
        <dbReference type="EMBL" id="GGE79314.1"/>
    </source>
</evidence>
<protein>
    <recommendedName>
        <fullName evidence="2">DM13 domain-containing protein</fullName>
    </recommendedName>
</protein>
<keyword evidence="4" id="KW-1185">Reference proteome</keyword>
<evidence type="ECO:0000256" key="1">
    <source>
        <dbReference type="SAM" id="Phobius"/>
    </source>
</evidence>
<evidence type="ECO:0000313" key="4">
    <source>
        <dbReference type="Proteomes" id="UP000605259"/>
    </source>
</evidence>
<proteinExistence type="predicted"/>
<reference evidence="3" key="1">
    <citation type="journal article" date="2014" name="Int. J. Syst. Evol. Microbiol.">
        <title>Complete genome sequence of Corynebacterium casei LMG S-19264T (=DSM 44701T), isolated from a smear-ripened cheese.</title>
        <authorList>
            <consortium name="US DOE Joint Genome Institute (JGI-PGF)"/>
            <person name="Walter F."/>
            <person name="Albersmeier A."/>
            <person name="Kalinowski J."/>
            <person name="Ruckert C."/>
        </authorList>
    </citation>
    <scope>NUCLEOTIDE SEQUENCE</scope>
    <source>
        <strain evidence="3">CGMCC 1.12698</strain>
    </source>
</reference>
<sequence>MKRKYWMFIVLGIGGIAIAWWLLSPLFITKTVDEKAPVVAEIVQEEQVTTYAGMFVEVDNIHNITGNAKTVMADGKTYIRFEEFEVTNGPDLNVYVVKEGMDTSEGIDLGKLKGNKGNQNYEIPSDVDLMEYNKVVVWCRAFDVNFGHVVLEKQ</sequence>
<organism evidence="3 4">
    <name type="scientific">Priestia taiwanensis</name>
    <dbReference type="NCBI Taxonomy" id="1347902"/>
    <lineage>
        <taxon>Bacteria</taxon>
        <taxon>Bacillati</taxon>
        <taxon>Bacillota</taxon>
        <taxon>Bacilli</taxon>
        <taxon>Bacillales</taxon>
        <taxon>Bacillaceae</taxon>
        <taxon>Priestia</taxon>
    </lineage>
</organism>